<evidence type="ECO:0000313" key="3">
    <source>
        <dbReference type="EMBL" id="OGG69079.1"/>
    </source>
</evidence>
<dbReference type="PANTHER" id="PTHR11138">
    <property type="entry name" value="METHIONYL-TRNA FORMYLTRANSFERASE"/>
    <property type="match status" value="1"/>
</dbReference>
<dbReference type="InterPro" id="IPR011034">
    <property type="entry name" value="Formyl_transferase-like_C_sf"/>
</dbReference>
<feature type="domain" description="Formyl transferase N-terminal" evidence="2">
    <location>
        <begin position="6"/>
        <end position="175"/>
    </location>
</feature>
<dbReference type="InterPro" id="IPR041711">
    <property type="entry name" value="Met-tRNA-FMT_N"/>
</dbReference>
<evidence type="ECO:0000256" key="1">
    <source>
        <dbReference type="ARBA" id="ARBA00012261"/>
    </source>
</evidence>
<dbReference type="EMBL" id="MFLL01000021">
    <property type="protein sequence ID" value="OGG69079.1"/>
    <property type="molecule type" value="Genomic_DNA"/>
</dbReference>
<dbReference type="SUPFAM" id="SSF53328">
    <property type="entry name" value="Formyltransferase"/>
    <property type="match status" value="1"/>
</dbReference>
<name>A0A1F6E5W1_9BACT</name>
<protein>
    <recommendedName>
        <fullName evidence="1">methionyl-tRNA formyltransferase</fullName>
        <ecNumber evidence="1">2.1.2.9</ecNumber>
    </recommendedName>
</protein>
<comment type="caution">
    <text evidence="3">The sequence shown here is derived from an EMBL/GenBank/DDBJ whole genome shotgun (WGS) entry which is preliminary data.</text>
</comment>
<dbReference type="InterPro" id="IPR002376">
    <property type="entry name" value="Formyl_transf_N"/>
</dbReference>
<dbReference type="Gene3D" id="3.40.50.12230">
    <property type="match status" value="1"/>
</dbReference>
<evidence type="ECO:0000313" key="4">
    <source>
        <dbReference type="Proteomes" id="UP000176914"/>
    </source>
</evidence>
<dbReference type="CDD" id="cd08646">
    <property type="entry name" value="FMT_core_Met-tRNA-FMT_N"/>
    <property type="match status" value="1"/>
</dbReference>
<gene>
    <name evidence="3" type="ORF">A3C20_00205</name>
</gene>
<dbReference type="AlphaFoldDB" id="A0A1F6E5W1"/>
<reference evidence="3 4" key="1">
    <citation type="journal article" date="2016" name="Nat. Commun.">
        <title>Thousands of microbial genomes shed light on interconnected biogeochemical processes in an aquifer system.</title>
        <authorList>
            <person name="Anantharaman K."/>
            <person name="Brown C.T."/>
            <person name="Hug L.A."/>
            <person name="Sharon I."/>
            <person name="Castelle C.J."/>
            <person name="Probst A.J."/>
            <person name="Thomas B.C."/>
            <person name="Singh A."/>
            <person name="Wilkins M.J."/>
            <person name="Karaoz U."/>
            <person name="Brodie E.L."/>
            <person name="Williams K.H."/>
            <person name="Hubbard S.S."/>
            <person name="Banfield J.F."/>
        </authorList>
    </citation>
    <scope>NUCLEOTIDE SEQUENCE [LARGE SCALE GENOMIC DNA]</scope>
</reference>
<organism evidence="3 4">
    <name type="scientific">Candidatus Kaiserbacteria bacterium RIFCSPHIGHO2_02_FULL_55_25</name>
    <dbReference type="NCBI Taxonomy" id="1798498"/>
    <lineage>
        <taxon>Bacteria</taxon>
        <taxon>Candidatus Kaiseribacteriota</taxon>
    </lineage>
</organism>
<dbReference type="PANTHER" id="PTHR11138:SF5">
    <property type="entry name" value="METHIONYL-TRNA FORMYLTRANSFERASE, MITOCHONDRIAL"/>
    <property type="match status" value="1"/>
</dbReference>
<dbReference type="GO" id="GO:0005829">
    <property type="term" value="C:cytosol"/>
    <property type="evidence" value="ECO:0007669"/>
    <property type="project" value="TreeGrafter"/>
</dbReference>
<dbReference type="InterPro" id="IPR036477">
    <property type="entry name" value="Formyl_transf_N_sf"/>
</dbReference>
<dbReference type="Proteomes" id="UP000176914">
    <property type="component" value="Unassembled WGS sequence"/>
</dbReference>
<dbReference type="GO" id="GO:0004479">
    <property type="term" value="F:methionyl-tRNA formyltransferase activity"/>
    <property type="evidence" value="ECO:0007669"/>
    <property type="project" value="UniProtKB-EC"/>
</dbReference>
<dbReference type="Pfam" id="PF00551">
    <property type="entry name" value="Formyl_trans_N"/>
    <property type="match status" value="1"/>
</dbReference>
<accession>A0A1F6E5W1</accession>
<dbReference type="EC" id="2.1.2.9" evidence="1"/>
<dbReference type="InterPro" id="IPR001555">
    <property type="entry name" value="GART_AS"/>
</dbReference>
<sequence>MKNNIRFAFFGTPELAAVFLDDLEKNGYVPSLVVTTPDRAQGRGMTLQSPPVKKWADERNIPVLQPEKLDDAFLYELRTTDYELFIVIYYGKILPKAVFDMPKRGTINVHFSLLPRWKGTSPIRASILNDDRKAGTTLLLMDEKVDHGPVIAQKEFKIAEWPPSAHELETQATHESAALLSGFIEPWVAGEIEAHEQNHDLETLCPKLEKADGYIDLADDAYQNLLKIRAFDSTIGTHTSFERPSTRSGQAAKKIRVAILGAHIEGTKLILNTVKPEGKKEMPYEEFLRSGATPVSGDAS</sequence>
<evidence type="ECO:0000259" key="2">
    <source>
        <dbReference type="Pfam" id="PF00551"/>
    </source>
</evidence>
<proteinExistence type="predicted"/>
<dbReference type="SUPFAM" id="SSF50486">
    <property type="entry name" value="FMT C-terminal domain-like"/>
    <property type="match status" value="1"/>
</dbReference>
<dbReference type="PROSITE" id="PS00373">
    <property type="entry name" value="GART"/>
    <property type="match status" value="1"/>
</dbReference>